<protein>
    <recommendedName>
        <fullName evidence="2">Bacteriophage T5 Orf172 DNA-binding domain-containing protein</fullName>
    </recommendedName>
</protein>
<accession>W9XNL3</accession>
<evidence type="ECO:0000313" key="3">
    <source>
        <dbReference type="EMBL" id="EXJ78895.1"/>
    </source>
</evidence>
<feature type="region of interest" description="Disordered" evidence="1">
    <location>
        <begin position="683"/>
        <end position="717"/>
    </location>
</feature>
<dbReference type="SMART" id="SM00974">
    <property type="entry name" value="T5orf172"/>
    <property type="match status" value="1"/>
</dbReference>
<feature type="domain" description="Bacteriophage T5 Orf172 DNA-binding" evidence="2">
    <location>
        <begin position="557"/>
        <end position="652"/>
    </location>
</feature>
<dbReference type="Proteomes" id="UP000019478">
    <property type="component" value="Unassembled WGS sequence"/>
</dbReference>
<dbReference type="PANTHER" id="PTHR28094">
    <property type="entry name" value="MEIOTICALLY UP-REGULATED GENE 113 PROTEIN"/>
    <property type="match status" value="1"/>
</dbReference>
<feature type="region of interest" description="Disordered" evidence="1">
    <location>
        <begin position="458"/>
        <end position="492"/>
    </location>
</feature>
<dbReference type="RefSeq" id="XP_007736683.1">
    <property type="nucleotide sequence ID" value="XM_007738493.1"/>
</dbReference>
<feature type="region of interest" description="Disordered" evidence="1">
    <location>
        <begin position="189"/>
        <end position="216"/>
    </location>
</feature>
<organism evidence="3 4">
    <name type="scientific">Capronia epimyces CBS 606.96</name>
    <dbReference type="NCBI Taxonomy" id="1182542"/>
    <lineage>
        <taxon>Eukaryota</taxon>
        <taxon>Fungi</taxon>
        <taxon>Dikarya</taxon>
        <taxon>Ascomycota</taxon>
        <taxon>Pezizomycotina</taxon>
        <taxon>Eurotiomycetes</taxon>
        <taxon>Chaetothyriomycetidae</taxon>
        <taxon>Chaetothyriales</taxon>
        <taxon>Herpotrichiellaceae</taxon>
        <taxon>Capronia</taxon>
    </lineage>
</organism>
<feature type="compositionally biased region" description="Polar residues" evidence="1">
    <location>
        <begin position="482"/>
        <end position="491"/>
    </location>
</feature>
<dbReference type="InterPro" id="IPR018306">
    <property type="entry name" value="Phage_T5_Orf172_DNA-bd"/>
</dbReference>
<dbReference type="PANTHER" id="PTHR28094:SF1">
    <property type="entry name" value="MEIOTICALLY UP-REGULATED GENE 113 PROTEIN"/>
    <property type="match status" value="1"/>
</dbReference>
<evidence type="ECO:0000313" key="4">
    <source>
        <dbReference type="Proteomes" id="UP000019478"/>
    </source>
</evidence>
<feature type="compositionally biased region" description="Low complexity" evidence="1">
    <location>
        <begin position="254"/>
        <end position="264"/>
    </location>
</feature>
<name>W9XNL3_9EURO</name>
<proteinExistence type="predicted"/>
<dbReference type="STRING" id="1182542.W9XNL3"/>
<dbReference type="eggNOG" id="ENOG502SIWC">
    <property type="taxonomic scope" value="Eukaryota"/>
</dbReference>
<comment type="caution">
    <text evidence="3">The sequence shown here is derived from an EMBL/GenBank/DDBJ whole genome shotgun (WGS) entry which is preliminary data.</text>
</comment>
<gene>
    <name evidence="3" type="ORF">A1O3_08395</name>
</gene>
<dbReference type="AlphaFoldDB" id="W9XNL3"/>
<feature type="region of interest" description="Disordered" evidence="1">
    <location>
        <begin position="29"/>
        <end position="64"/>
    </location>
</feature>
<feature type="compositionally biased region" description="Basic residues" evidence="1">
    <location>
        <begin position="701"/>
        <end position="717"/>
    </location>
</feature>
<dbReference type="HOGENOM" id="CLU_415600_0_0_1"/>
<feature type="region of interest" description="Disordered" evidence="1">
    <location>
        <begin position="246"/>
        <end position="269"/>
    </location>
</feature>
<evidence type="ECO:0000256" key="1">
    <source>
        <dbReference type="SAM" id="MobiDB-lite"/>
    </source>
</evidence>
<dbReference type="Pfam" id="PF10544">
    <property type="entry name" value="T5orf172"/>
    <property type="match status" value="1"/>
</dbReference>
<dbReference type="EMBL" id="AMGY01000008">
    <property type="protein sequence ID" value="EXJ78895.1"/>
    <property type="molecule type" value="Genomic_DNA"/>
</dbReference>
<feature type="compositionally biased region" description="Basic and acidic residues" evidence="1">
    <location>
        <begin position="189"/>
        <end position="198"/>
    </location>
</feature>
<dbReference type="InterPro" id="IPR053006">
    <property type="entry name" value="Meiosis_regulatory"/>
</dbReference>
<sequence length="717" mass="78693">MASPRHSRTGTPKGWLVALQAAQTFETPRASHLSVRHDDHTSLSPPTTPGLGWDKTPPAIEDAPTPEYELGKDDGALPLPVSPLDVRKTGGSTSTSISVGQLAIHDNDPLELNDSHRGDQTYRTAGGGGLFWALSNREERRGKFSDTQHGINQGGYQFPTANFGFNSTATSAREALPSQDRARECLASEVKVETDEHSATTTSTGASDPEVAGSNEASISKRVRIFTAPYGAAGVKTENTIFRHQATSATGDRTTANTETPTSTAVPAPSSVKRTVPVALVWSLNTTLSSILPLETVERLQSDPLRCIATSADQSSRCKNQNAGKLTQEKAFGLLKGHRPLNRPFDPSDVANRLLALMDQATCKHQHRKPSQSRWDELCSYSWRVDETEDADRHTVQAAATMAAGVVQVWLEALMKLATRNPNGKARLREEDGPSVQQTLASSVAIFTALDRERTTLSGHVDRGATATSVAKRPGPDREDATTNNHNTGSDSVAVVVKQDLGAPKLSYHLNYHFERYTWAGKKNTLSASELIRQTLMKPLTEKDLTRTGSIYVFWHPGNFGYVKIGRSADIKERLNQWRRQCKYVLEPHTPTPDDPTEDELQAHHPHRIETLIQAELKEHRLLGPPCKGCKHQHSEWFEVSSSYALQVAKKWTSRSTSLYKGRYLYIEPAEIDRLCQVTAKDSLQPAAPPRLATKGAKLSGTKKRQNKHGGRKSSPL</sequence>
<dbReference type="GeneID" id="19172483"/>
<dbReference type="OrthoDB" id="2417614at2759"/>
<keyword evidence="4" id="KW-1185">Reference proteome</keyword>
<evidence type="ECO:0000259" key="2">
    <source>
        <dbReference type="SMART" id="SM00974"/>
    </source>
</evidence>
<reference evidence="3 4" key="1">
    <citation type="submission" date="2013-03" db="EMBL/GenBank/DDBJ databases">
        <title>The Genome Sequence of Capronia epimyces CBS 606.96.</title>
        <authorList>
            <consortium name="The Broad Institute Genomics Platform"/>
            <person name="Cuomo C."/>
            <person name="de Hoog S."/>
            <person name="Gorbushina A."/>
            <person name="Walker B."/>
            <person name="Young S.K."/>
            <person name="Zeng Q."/>
            <person name="Gargeya S."/>
            <person name="Fitzgerald M."/>
            <person name="Haas B."/>
            <person name="Abouelleil A."/>
            <person name="Allen A.W."/>
            <person name="Alvarado L."/>
            <person name="Arachchi H.M."/>
            <person name="Berlin A.M."/>
            <person name="Chapman S.B."/>
            <person name="Gainer-Dewar J."/>
            <person name="Goldberg J."/>
            <person name="Griggs A."/>
            <person name="Gujja S."/>
            <person name="Hansen M."/>
            <person name="Howarth C."/>
            <person name="Imamovic A."/>
            <person name="Ireland A."/>
            <person name="Larimer J."/>
            <person name="McCowan C."/>
            <person name="Murphy C."/>
            <person name="Pearson M."/>
            <person name="Poon T.W."/>
            <person name="Priest M."/>
            <person name="Roberts A."/>
            <person name="Saif S."/>
            <person name="Shea T."/>
            <person name="Sisk P."/>
            <person name="Sykes S."/>
            <person name="Wortman J."/>
            <person name="Nusbaum C."/>
            <person name="Birren B."/>
        </authorList>
    </citation>
    <scope>NUCLEOTIDE SEQUENCE [LARGE SCALE GENOMIC DNA]</scope>
    <source>
        <strain evidence="3 4">CBS 606.96</strain>
    </source>
</reference>